<proteinExistence type="inferred from homology"/>
<keyword evidence="8" id="KW-0326">Glycosidase</keyword>
<evidence type="ECO:0000259" key="11">
    <source>
        <dbReference type="SMART" id="SM01038"/>
    </source>
</evidence>
<dbReference type="Gene3D" id="2.60.120.260">
    <property type="entry name" value="Galactose-binding domain-like"/>
    <property type="match status" value="1"/>
</dbReference>
<dbReference type="EC" id="3.2.1.23" evidence="5"/>
<name>A0A9D1KID0_9BACT</name>
<evidence type="ECO:0000256" key="6">
    <source>
        <dbReference type="ARBA" id="ARBA00022801"/>
    </source>
</evidence>
<dbReference type="Proteomes" id="UP000886881">
    <property type="component" value="Unassembled WGS sequence"/>
</dbReference>
<dbReference type="Pfam" id="PF16353">
    <property type="entry name" value="LacZ_4"/>
    <property type="match status" value="1"/>
</dbReference>
<dbReference type="InterPro" id="IPR006104">
    <property type="entry name" value="Glyco_hydro_2_N"/>
</dbReference>
<evidence type="ECO:0000256" key="4">
    <source>
        <dbReference type="ARBA" id="ARBA00011245"/>
    </source>
</evidence>
<dbReference type="Gene3D" id="2.60.40.10">
    <property type="entry name" value="Immunoglobulins"/>
    <property type="match status" value="2"/>
</dbReference>
<dbReference type="InterPro" id="IPR013783">
    <property type="entry name" value="Ig-like_fold"/>
</dbReference>
<comment type="catalytic activity">
    <reaction evidence="1">
        <text>Hydrolysis of terminal non-reducing beta-D-galactose residues in beta-D-galactosides.</text>
        <dbReference type="EC" id="3.2.1.23"/>
    </reaction>
</comment>
<dbReference type="Pfam" id="PF02836">
    <property type="entry name" value="Glyco_hydro_2_C"/>
    <property type="match status" value="1"/>
</dbReference>
<evidence type="ECO:0000256" key="8">
    <source>
        <dbReference type="ARBA" id="ARBA00023295"/>
    </source>
</evidence>
<dbReference type="EMBL" id="DVLC01000147">
    <property type="protein sequence ID" value="HIT47828.1"/>
    <property type="molecule type" value="Genomic_DNA"/>
</dbReference>
<keyword evidence="6 12" id="KW-0378">Hydrolase</keyword>
<protein>
    <recommendedName>
        <fullName evidence="5">beta-galactosidase</fullName>
        <ecNumber evidence="5">3.2.1.23</ecNumber>
    </recommendedName>
    <alternativeName>
        <fullName evidence="9">Lactase</fullName>
    </alternativeName>
</protein>
<evidence type="ECO:0000256" key="2">
    <source>
        <dbReference type="ARBA" id="ARBA00001913"/>
    </source>
</evidence>
<evidence type="ECO:0000256" key="1">
    <source>
        <dbReference type="ARBA" id="ARBA00001412"/>
    </source>
</evidence>
<evidence type="ECO:0000256" key="5">
    <source>
        <dbReference type="ARBA" id="ARBA00012756"/>
    </source>
</evidence>
<dbReference type="SMART" id="SM01038">
    <property type="entry name" value="Bgal_small_N"/>
    <property type="match status" value="1"/>
</dbReference>
<dbReference type="Gene3D" id="3.20.20.80">
    <property type="entry name" value="Glycosidases"/>
    <property type="match status" value="1"/>
</dbReference>
<comment type="caution">
    <text evidence="12">The sequence shown here is derived from an EMBL/GenBank/DDBJ whole genome shotgun (WGS) entry which is preliminary data.</text>
</comment>
<comment type="subunit">
    <text evidence="4">Monomer.</text>
</comment>
<organism evidence="12 13">
    <name type="scientific">Candidatus Cryptobacteroides merdipullorum</name>
    <dbReference type="NCBI Taxonomy" id="2840771"/>
    <lineage>
        <taxon>Bacteria</taxon>
        <taxon>Pseudomonadati</taxon>
        <taxon>Bacteroidota</taxon>
        <taxon>Bacteroidia</taxon>
        <taxon>Bacteroidales</taxon>
        <taxon>Candidatus Cryptobacteroides</taxon>
    </lineage>
</organism>
<reference evidence="12" key="1">
    <citation type="submission" date="2020-10" db="EMBL/GenBank/DDBJ databases">
        <authorList>
            <person name="Gilroy R."/>
        </authorList>
    </citation>
    <scope>NUCLEOTIDE SEQUENCE</scope>
    <source>
        <strain evidence="12">ChiHecec2B26-709</strain>
    </source>
</reference>
<feature type="signal peptide" evidence="10">
    <location>
        <begin position="1"/>
        <end position="21"/>
    </location>
</feature>
<evidence type="ECO:0000256" key="9">
    <source>
        <dbReference type="ARBA" id="ARBA00032230"/>
    </source>
</evidence>
<dbReference type="SUPFAM" id="SSF49303">
    <property type="entry name" value="beta-Galactosidase/glucuronidase domain"/>
    <property type="match status" value="2"/>
</dbReference>
<dbReference type="PANTHER" id="PTHR46323">
    <property type="entry name" value="BETA-GALACTOSIDASE"/>
    <property type="match status" value="1"/>
</dbReference>
<comment type="cofactor">
    <cofactor evidence="2">
        <name>Ca(2+)</name>
        <dbReference type="ChEBI" id="CHEBI:29108"/>
    </cofactor>
</comment>
<dbReference type="PRINTS" id="PR00132">
    <property type="entry name" value="GLHYDRLASE2"/>
</dbReference>
<dbReference type="SUPFAM" id="SSF51445">
    <property type="entry name" value="(Trans)glycosidases"/>
    <property type="match status" value="1"/>
</dbReference>
<sequence length="958" mass="106949">MTSRLLTAVLALALVCQQTAAQESISLNGNWSFRLARTEKQVSALEDFYRSDYREKGFDSIEVPSNWAVLGYEEPVYRGFRNDEASTGFYRLAFKTPEGMGGKRLLLNFGGVWAEADVWLNGEYLGRHSSGYTGFSFVVTGKLRTDGGDNLLAVKVSQVSRDYKFDTYDDWTLGGIYRDVTLTSMPKNRWIDYVTVRSDFDEFYENADLDIRVFVADTRKETLPGNYPSPGSPYQLRLTLNDAQGGTVQSRIIDVPAHISTGREHHQTLHLVKPEKWTAETPYLYTLKVELVDEGTVTQTWEDKIGVREISTEGGVFRINGQTVKLRGVNRHDEYPDVGRATRREHWLQDITMMKEANINYVRCSHYTPAEGFIRLCDSLGIYLSNEVSVGGAGNLMYDPSYMSSTLIRADETVRRDINRASIVVWSVGNEDPMTPQHLAAIKYIKAIDPTRPVLIPWRYEQWLPEEIDMLSVHYWKPAEYDSIAGNSRRPIITTEYTHAYGNEGMGGLDERWKALTKHAAGAGAAIWMWEDQGLSTPMVKPSSYTDYFSPDPHLRIDGQGWDGIVDSWRNPTGDYWEAKAVYAPVYPLVEKAVFTPGDSEIVIPIQNDYDFTDLSETGIHWELFEEGRMLDSGDARISGAPHSSHIFRMPVSATGSELKAGRSYYAHISFINANGHEINRSSVELIPAVATSAARMTPLSLEVRETGTTVTVSAGGNEYSFDRGTGELNGISGNGESLATGLSPIVWRPLDQCEVTAFSKADRKYGHDLGTAVAGAKKFEISEEEDRVRIDAETTYTVTPGEYYNVTWRYLVRADGSLSVHYELLPHLGITQLPIAGMTLSTAAAPESLAWLGYGETDSWPYRQKAAIFGYWGGKADSGIGNKAARRVDLDFGETGLSAEFNGYLWRSPENPSGIHLLSEVFARPEKGRQAGEEMPQLRTDNGQPFAGDIIIRIFGL</sequence>
<dbReference type="GO" id="GO:0004565">
    <property type="term" value="F:beta-galactosidase activity"/>
    <property type="evidence" value="ECO:0007669"/>
    <property type="project" value="UniProtKB-EC"/>
</dbReference>
<feature type="domain" description="Beta galactosidase small chain/" evidence="11">
    <location>
        <begin position="712"/>
        <end position="954"/>
    </location>
</feature>
<dbReference type="InterPro" id="IPR006102">
    <property type="entry name" value="Ig-like_GH2"/>
</dbReference>
<dbReference type="Pfam" id="PF02837">
    <property type="entry name" value="Glyco_hydro_2_N"/>
    <property type="match status" value="1"/>
</dbReference>
<reference evidence="12" key="2">
    <citation type="journal article" date="2021" name="PeerJ">
        <title>Extensive microbial diversity within the chicken gut microbiome revealed by metagenomics and culture.</title>
        <authorList>
            <person name="Gilroy R."/>
            <person name="Ravi A."/>
            <person name="Getino M."/>
            <person name="Pursley I."/>
            <person name="Horton D.L."/>
            <person name="Alikhan N.F."/>
            <person name="Baker D."/>
            <person name="Gharbi K."/>
            <person name="Hall N."/>
            <person name="Watson M."/>
            <person name="Adriaenssens E.M."/>
            <person name="Foster-Nyarko E."/>
            <person name="Jarju S."/>
            <person name="Secka A."/>
            <person name="Antonio M."/>
            <person name="Oren A."/>
            <person name="Chaudhuri R.R."/>
            <person name="La Ragione R."/>
            <person name="Hildebrand F."/>
            <person name="Pallen M.J."/>
        </authorList>
    </citation>
    <scope>NUCLEOTIDE SEQUENCE</scope>
    <source>
        <strain evidence="12">ChiHecec2B26-709</strain>
    </source>
</reference>
<evidence type="ECO:0000256" key="7">
    <source>
        <dbReference type="ARBA" id="ARBA00022837"/>
    </source>
</evidence>
<keyword evidence="7" id="KW-0106">Calcium</keyword>
<dbReference type="InterPro" id="IPR014718">
    <property type="entry name" value="GH-type_carb-bd"/>
</dbReference>
<dbReference type="InterPro" id="IPR036156">
    <property type="entry name" value="Beta-gal/glucu_dom_sf"/>
</dbReference>
<dbReference type="Pfam" id="PF00703">
    <property type="entry name" value="Glyco_hydro_2"/>
    <property type="match status" value="1"/>
</dbReference>
<dbReference type="PANTHER" id="PTHR46323:SF2">
    <property type="entry name" value="BETA-GALACTOSIDASE"/>
    <property type="match status" value="1"/>
</dbReference>
<dbReference type="InterPro" id="IPR032312">
    <property type="entry name" value="LacZ_4"/>
</dbReference>
<dbReference type="InterPro" id="IPR004199">
    <property type="entry name" value="B-gal_small/dom_5"/>
</dbReference>
<dbReference type="GO" id="GO:0030246">
    <property type="term" value="F:carbohydrate binding"/>
    <property type="evidence" value="ECO:0007669"/>
    <property type="project" value="InterPro"/>
</dbReference>
<gene>
    <name evidence="12" type="ORF">IAC35_08260</name>
</gene>
<dbReference type="InterPro" id="IPR017853">
    <property type="entry name" value="GH"/>
</dbReference>
<comment type="similarity">
    <text evidence="3">Belongs to the glycosyl hydrolase 2 family.</text>
</comment>
<dbReference type="InterPro" id="IPR008979">
    <property type="entry name" value="Galactose-bd-like_sf"/>
</dbReference>
<dbReference type="InterPro" id="IPR011013">
    <property type="entry name" value="Gal_mutarotase_sf_dom"/>
</dbReference>
<evidence type="ECO:0000256" key="3">
    <source>
        <dbReference type="ARBA" id="ARBA00007401"/>
    </source>
</evidence>
<accession>A0A9D1KID0</accession>
<dbReference type="InterPro" id="IPR006103">
    <property type="entry name" value="Glyco_hydro_2_cat"/>
</dbReference>
<dbReference type="Gene3D" id="2.70.98.10">
    <property type="match status" value="1"/>
</dbReference>
<dbReference type="SUPFAM" id="SSF49785">
    <property type="entry name" value="Galactose-binding domain-like"/>
    <property type="match status" value="1"/>
</dbReference>
<dbReference type="InterPro" id="IPR006101">
    <property type="entry name" value="Glyco_hydro_2"/>
</dbReference>
<evidence type="ECO:0000313" key="13">
    <source>
        <dbReference type="Proteomes" id="UP000886881"/>
    </source>
</evidence>
<evidence type="ECO:0000256" key="10">
    <source>
        <dbReference type="SAM" id="SignalP"/>
    </source>
</evidence>
<keyword evidence="10" id="KW-0732">Signal</keyword>
<dbReference type="GO" id="GO:0005990">
    <property type="term" value="P:lactose catabolic process"/>
    <property type="evidence" value="ECO:0007669"/>
    <property type="project" value="TreeGrafter"/>
</dbReference>
<evidence type="ECO:0000313" key="12">
    <source>
        <dbReference type="EMBL" id="HIT47828.1"/>
    </source>
</evidence>
<dbReference type="InterPro" id="IPR050347">
    <property type="entry name" value="Bact_Beta-galactosidase"/>
</dbReference>
<dbReference type="SUPFAM" id="SSF74650">
    <property type="entry name" value="Galactose mutarotase-like"/>
    <property type="match status" value="1"/>
</dbReference>
<dbReference type="GO" id="GO:0009341">
    <property type="term" value="C:beta-galactosidase complex"/>
    <property type="evidence" value="ECO:0007669"/>
    <property type="project" value="InterPro"/>
</dbReference>
<dbReference type="AlphaFoldDB" id="A0A9D1KID0"/>
<dbReference type="Pfam" id="PF02929">
    <property type="entry name" value="Bgal_small_N"/>
    <property type="match status" value="1"/>
</dbReference>
<feature type="chain" id="PRO_5039564911" description="beta-galactosidase" evidence="10">
    <location>
        <begin position="22"/>
        <end position="958"/>
    </location>
</feature>